<dbReference type="InterPro" id="IPR011990">
    <property type="entry name" value="TPR-like_helical_dom_sf"/>
</dbReference>
<organism evidence="2 3">
    <name type="scientific">Corallococcus interemptor</name>
    <dbReference type="NCBI Taxonomy" id="2316720"/>
    <lineage>
        <taxon>Bacteria</taxon>
        <taxon>Pseudomonadati</taxon>
        <taxon>Myxococcota</taxon>
        <taxon>Myxococcia</taxon>
        <taxon>Myxococcales</taxon>
        <taxon>Cystobacterineae</taxon>
        <taxon>Myxococcaceae</taxon>
        <taxon>Corallococcus</taxon>
    </lineage>
</organism>
<dbReference type="InterPro" id="IPR035897">
    <property type="entry name" value="Toll_tir_struct_dom_sf"/>
</dbReference>
<dbReference type="SUPFAM" id="SSF52200">
    <property type="entry name" value="Toll/Interleukin receptor TIR domain"/>
    <property type="match status" value="1"/>
</dbReference>
<dbReference type="OrthoDB" id="581105at2"/>
<gene>
    <name evidence="2" type="ORF">D7X96_24130</name>
</gene>
<evidence type="ECO:0000313" key="3">
    <source>
        <dbReference type="Proteomes" id="UP000282656"/>
    </source>
</evidence>
<accession>A0A3A8Q950</accession>
<dbReference type="RefSeq" id="WP_121770814.1">
    <property type="nucleotide sequence ID" value="NZ_RAWM01000074.1"/>
</dbReference>
<dbReference type="InterPro" id="IPR027417">
    <property type="entry name" value="P-loop_NTPase"/>
</dbReference>
<dbReference type="GO" id="GO:0007165">
    <property type="term" value="P:signal transduction"/>
    <property type="evidence" value="ECO:0007669"/>
    <property type="project" value="InterPro"/>
</dbReference>
<comment type="caution">
    <text evidence="2">The sequence shown here is derived from an EMBL/GenBank/DDBJ whole genome shotgun (WGS) entry which is preliminary data.</text>
</comment>
<dbReference type="Gene3D" id="3.40.50.10140">
    <property type="entry name" value="Toll/interleukin-1 receptor homology (TIR) domain"/>
    <property type="match status" value="1"/>
</dbReference>
<dbReference type="InterPro" id="IPR000157">
    <property type="entry name" value="TIR_dom"/>
</dbReference>
<dbReference type="PANTHER" id="PTHR47691">
    <property type="entry name" value="REGULATOR-RELATED"/>
    <property type="match status" value="1"/>
</dbReference>
<dbReference type="EMBL" id="RAWM01000074">
    <property type="protein sequence ID" value="RKH65209.1"/>
    <property type="molecule type" value="Genomic_DNA"/>
</dbReference>
<dbReference type="Pfam" id="PF13676">
    <property type="entry name" value="TIR_2"/>
    <property type="match status" value="1"/>
</dbReference>
<dbReference type="Gene3D" id="1.25.40.10">
    <property type="entry name" value="Tetratricopeptide repeat domain"/>
    <property type="match status" value="1"/>
</dbReference>
<evidence type="ECO:0000259" key="1">
    <source>
        <dbReference type="PROSITE" id="PS50104"/>
    </source>
</evidence>
<dbReference type="AlphaFoldDB" id="A0A3A8Q950"/>
<dbReference type="SUPFAM" id="SSF52540">
    <property type="entry name" value="P-loop containing nucleoside triphosphate hydrolases"/>
    <property type="match status" value="1"/>
</dbReference>
<name>A0A3A8Q950_9BACT</name>
<protein>
    <submittedName>
        <fullName evidence="2">TIR domain-containing protein</fullName>
    </submittedName>
</protein>
<dbReference type="Proteomes" id="UP000282656">
    <property type="component" value="Unassembled WGS sequence"/>
</dbReference>
<proteinExistence type="predicted"/>
<dbReference type="Gene3D" id="3.40.50.300">
    <property type="entry name" value="P-loop containing nucleotide triphosphate hydrolases"/>
    <property type="match status" value="1"/>
</dbReference>
<sequence length="1075" mass="120778">MDTLAIARQLVEELSQEQPDALELACLASFAVRAEPALLRRLRLELLPGSSPALEADLWLSELVGFRGPQGIVFAKNVGAVLRQRLAATSTDRYEQVWRITEETHRWIAPALQLEEKLNYLQFCRAPDAHAQTLTLLRSALATLVREPEGGLGHWAAGASDRLPQELMHLTEGRLLASAAKWSLGGELLSSTPALGEGAGWLASIARKGMERVRLPVKLFSSHVELGPEGSPSAHTLEIPRTEPLLVDVAEAEVPPRPLRVFISYSRRDDFKWVRDITQALRTAGHKVLGEDKFSTGESLMSAVQEKIHQSDVAILLVSGEALANEWNSFEARALLERKRDQGEHFTLIPVYLGTANPEMLARRWPSAAAILSIQGVFANRTSPREAIPHILEALKQPATQTWRRVELSASRPTRIALREGHVRLRTLLGDEHRIEPKEAFAHLRMPPPPRTFLGYEHELSRAIDLLRQPISFFYLYGPSGSGKTSLIRLAADVVAREFPDGIFYLERRKGDPPFSARAVAREVLAALGVDPGADHRDVLEQYYYQTSERRFVLVLDGLSSPSVEEDLPSAELEALHPGPEARLVLVCTHEARWTRLAPSIPMQAIHLDGLDPSTATRLLRQFVPHPRGDALSRLAEACGHLPGPLRSVAEALSRPSIHVSSLHDYATYLEEARLLSVLTGDFDLEAARAVMTERQPAGPNGYQALETFVDEPLELALQEMVRMGLVRPTSKAGRFMLWAPIQQVAKARPGSFDLPGAELRHANHFTTVLSNLDRMYRDSSNTHARAIEAFDNSWPDMTAAIQRMLRYPDGVVHDAWSLSPLIRLRRPPGERERWQKEQLRRNSRRERGHSLNQFDLGLYQLDLGLALMDLGHQDDAQEQFLLALNDTRSGFHAHELKNNVRVEFARLRLEQEQWRAARDLVAHIDDRNRDFSRYQQAQAHYVFAILEWKEDPYTASDVAGIEFELWNAWSLARDAADVRLEVDVLLAIAGFEMEQDALGEAEARLIEALDVAKSFRDDRGFALASWELGRLRIRQGNPEAARELLQRQVDYRRDIGHAQARSTAEEMERLLVQA</sequence>
<feature type="domain" description="TIR" evidence="1">
    <location>
        <begin position="257"/>
        <end position="399"/>
    </location>
</feature>
<evidence type="ECO:0000313" key="2">
    <source>
        <dbReference type="EMBL" id="RKH65209.1"/>
    </source>
</evidence>
<reference evidence="3" key="1">
    <citation type="submission" date="2018-09" db="EMBL/GenBank/DDBJ databases">
        <authorList>
            <person name="Livingstone P.G."/>
            <person name="Whitworth D.E."/>
        </authorList>
    </citation>
    <scope>NUCLEOTIDE SEQUENCE [LARGE SCALE GENOMIC DNA]</scope>
    <source>
        <strain evidence="3">AB047A</strain>
    </source>
</reference>
<dbReference type="PANTHER" id="PTHR47691:SF3">
    <property type="entry name" value="HTH-TYPE TRANSCRIPTIONAL REGULATOR RV0890C-RELATED"/>
    <property type="match status" value="1"/>
</dbReference>
<dbReference type="PROSITE" id="PS50104">
    <property type="entry name" value="TIR"/>
    <property type="match status" value="1"/>
</dbReference>
<keyword evidence="3" id="KW-1185">Reference proteome</keyword>
<dbReference type="SUPFAM" id="SSF48452">
    <property type="entry name" value="TPR-like"/>
    <property type="match status" value="1"/>
</dbReference>